<dbReference type="RefSeq" id="WP_216083518.1">
    <property type="nucleotide sequence ID" value="NZ_CACTIB010000031.1"/>
</dbReference>
<evidence type="ECO:0000313" key="3">
    <source>
        <dbReference type="Proteomes" id="UP000324831"/>
    </source>
</evidence>
<sequence>MLSRISKLLLVIVGISSPFITTLYLTNAPKTPQPFKENIEIKPIPEIEEEDKVFISDGQGEGTGEATVGGSSAGWGNEEKREGEGESGGKQDPEAGKDTVDKSDQERGEQKQQESKDQSDQKDGGQDSSEEAKTIEPEQEGAKNGADEQGNPDQTGTNNSQGGNPSGTMTDEELAELLARLINQTQISIDKWNENPKAFINANNLIFNTAKLGSALNNLEEKNLILNR</sequence>
<dbReference type="AlphaFoldDB" id="A0A478FSU4"/>
<feature type="compositionally biased region" description="Polar residues" evidence="1">
    <location>
        <begin position="151"/>
        <end position="169"/>
    </location>
</feature>
<comment type="caution">
    <text evidence="2">The sequence shown here is derived from an EMBL/GenBank/DDBJ whole genome shotgun (WGS) entry which is preliminary data.</text>
</comment>
<accession>A0A478FSU4</accession>
<dbReference type="Proteomes" id="UP000324831">
    <property type="component" value="Unassembled WGS sequence"/>
</dbReference>
<gene>
    <name evidence="2" type="ORF">MHSWG343_04530</name>
</gene>
<feature type="compositionally biased region" description="Basic and acidic residues" evidence="1">
    <location>
        <begin position="77"/>
        <end position="136"/>
    </location>
</feature>
<feature type="region of interest" description="Disordered" evidence="1">
    <location>
        <begin position="42"/>
        <end position="169"/>
    </location>
</feature>
<organism evidence="2 3">
    <name type="scientific">Candidatus Mycoplasma haematohominis</name>
    <dbReference type="NCBI Taxonomy" id="1494318"/>
    <lineage>
        <taxon>Bacteria</taxon>
        <taxon>Bacillati</taxon>
        <taxon>Mycoplasmatota</taxon>
        <taxon>Mollicutes</taxon>
        <taxon>Mycoplasmataceae</taxon>
        <taxon>Mycoplasma</taxon>
    </lineage>
</organism>
<proteinExistence type="predicted"/>
<reference evidence="2 3" key="1">
    <citation type="submission" date="2019-01" db="EMBL/GenBank/DDBJ databases">
        <title>Draft genome sequences of Candidatus Mycoplasma haemohominis SWG34-3 identified from a patient with pyrexia, anemia and liver dysfunction.</title>
        <authorList>
            <person name="Sekizuka T."/>
            <person name="Hattori N."/>
            <person name="Katano H."/>
            <person name="Takuma T."/>
            <person name="Ito T."/>
            <person name="Arai N."/>
            <person name="Yanai R."/>
            <person name="Ishii S."/>
            <person name="Miura Y."/>
            <person name="Tokunaga T."/>
            <person name="Watanabe H."/>
            <person name="Nomura N."/>
            <person name="Eguchi J."/>
            <person name="Arai T."/>
            <person name="Hasegawa H."/>
            <person name="Nakamaki T."/>
            <person name="Wakita T."/>
            <person name="Niki Y."/>
            <person name="Kuroda M."/>
        </authorList>
    </citation>
    <scope>NUCLEOTIDE SEQUENCE [LARGE SCALE GENOMIC DNA]</scope>
    <source>
        <strain evidence="2">SWG34-3</strain>
    </source>
</reference>
<name>A0A478FSU4_9MOLU</name>
<protein>
    <submittedName>
        <fullName evidence="2">Uncharacterized protein</fullName>
    </submittedName>
</protein>
<evidence type="ECO:0000313" key="2">
    <source>
        <dbReference type="EMBL" id="GCE63456.1"/>
    </source>
</evidence>
<dbReference type="EMBL" id="BIMN01000002">
    <property type="protein sequence ID" value="GCE63456.1"/>
    <property type="molecule type" value="Genomic_DNA"/>
</dbReference>
<evidence type="ECO:0000256" key="1">
    <source>
        <dbReference type="SAM" id="MobiDB-lite"/>
    </source>
</evidence>